<organism evidence="1 2">
    <name type="scientific">Prunus persica</name>
    <name type="common">Peach</name>
    <name type="synonym">Amygdalus persica</name>
    <dbReference type="NCBI Taxonomy" id="3760"/>
    <lineage>
        <taxon>Eukaryota</taxon>
        <taxon>Viridiplantae</taxon>
        <taxon>Streptophyta</taxon>
        <taxon>Embryophyta</taxon>
        <taxon>Tracheophyta</taxon>
        <taxon>Spermatophyta</taxon>
        <taxon>Magnoliopsida</taxon>
        <taxon>eudicotyledons</taxon>
        <taxon>Gunneridae</taxon>
        <taxon>Pentapetalae</taxon>
        <taxon>rosids</taxon>
        <taxon>fabids</taxon>
        <taxon>Rosales</taxon>
        <taxon>Rosaceae</taxon>
        <taxon>Amygdaloideae</taxon>
        <taxon>Amygdaleae</taxon>
        <taxon>Prunus</taxon>
    </lineage>
</organism>
<gene>
    <name evidence="1" type="ORF">PRUPE_2G254000</name>
</gene>
<evidence type="ECO:0000313" key="1">
    <source>
        <dbReference type="EMBL" id="ONI24668.1"/>
    </source>
</evidence>
<dbReference type="Gramene" id="ONI24668">
    <property type="protein sequence ID" value="ONI24668"/>
    <property type="gene ID" value="PRUPE_2G254000"/>
</dbReference>
<name>A0A251QLL0_PRUPE</name>
<dbReference type="AlphaFoldDB" id="A0A251QLL0"/>
<evidence type="ECO:0000313" key="2">
    <source>
        <dbReference type="Proteomes" id="UP000006882"/>
    </source>
</evidence>
<protein>
    <submittedName>
        <fullName evidence="1">Uncharacterized protein</fullName>
    </submittedName>
</protein>
<keyword evidence="2" id="KW-1185">Reference proteome</keyword>
<dbReference type="EMBL" id="CM007652">
    <property type="protein sequence ID" value="ONI24668.1"/>
    <property type="molecule type" value="Genomic_DNA"/>
</dbReference>
<proteinExistence type="predicted"/>
<sequence>MRAFLLTTLTQVDGSFKFEKEKKIIQRRVARIYKIRNCPQFSYFIHIMSFLVEFDIPLILSNHDMQ</sequence>
<dbReference type="Proteomes" id="UP000006882">
    <property type="component" value="Chromosome G2"/>
</dbReference>
<reference evidence="1 2" key="1">
    <citation type="journal article" date="2013" name="Nat. Genet.">
        <title>The high-quality draft genome of peach (Prunus persica) identifies unique patterns of genetic diversity, domestication and genome evolution.</title>
        <authorList>
            <consortium name="International Peach Genome Initiative"/>
            <person name="Verde I."/>
            <person name="Abbott A.G."/>
            <person name="Scalabrin S."/>
            <person name="Jung S."/>
            <person name="Shu S."/>
            <person name="Marroni F."/>
            <person name="Zhebentyayeva T."/>
            <person name="Dettori M.T."/>
            <person name="Grimwood J."/>
            <person name="Cattonaro F."/>
            <person name="Zuccolo A."/>
            <person name="Rossini L."/>
            <person name="Jenkins J."/>
            <person name="Vendramin E."/>
            <person name="Meisel L.A."/>
            <person name="Decroocq V."/>
            <person name="Sosinski B."/>
            <person name="Prochnik S."/>
            <person name="Mitros T."/>
            <person name="Policriti A."/>
            <person name="Cipriani G."/>
            <person name="Dondini L."/>
            <person name="Ficklin S."/>
            <person name="Goodstein D.M."/>
            <person name="Xuan P."/>
            <person name="Del Fabbro C."/>
            <person name="Aramini V."/>
            <person name="Copetti D."/>
            <person name="Gonzalez S."/>
            <person name="Horner D.S."/>
            <person name="Falchi R."/>
            <person name="Lucas S."/>
            <person name="Mica E."/>
            <person name="Maldonado J."/>
            <person name="Lazzari B."/>
            <person name="Bielenberg D."/>
            <person name="Pirona R."/>
            <person name="Miculan M."/>
            <person name="Barakat A."/>
            <person name="Testolin R."/>
            <person name="Stella A."/>
            <person name="Tartarini S."/>
            <person name="Tonutti P."/>
            <person name="Arus P."/>
            <person name="Orellana A."/>
            <person name="Wells C."/>
            <person name="Main D."/>
            <person name="Vizzotto G."/>
            <person name="Silva H."/>
            <person name="Salamini F."/>
            <person name="Schmutz J."/>
            <person name="Morgante M."/>
            <person name="Rokhsar D.S."/>
        </authorList>
    </citation>
    <scope>NUCLEOTIDE SEQUENCE [LARGE SCALE GENOMIC DNA]</scope>
    <source>
        <strain evidence="2">cv. Nemared</strain>
    </source>
</reference>
<accession>A0A251QLL0</accession>